<dbReference type="Proteomes" id="UP000233781">
    <property type="component" value="Unassembled WGS sequence"/>
</dbReference>
<dbReference type="GO" id="GO:0055085">
    <property type="term" value="P:transmembrane transport"/>
    <property type="evidence" value="ECO:0007669"/>
    <property type="project" value="InterPro"/>
</dbReference>
<keyword evidence="6 7" id="KW-0472">Membrane</keyword>
<reference evidence="9 10" key="1">
    <citation type="submission" date="2017-12" db="EMBL/GenBank/DDBJ databases">
        <title>Sequencing the genomes of 1000 Actinobacteria strains.</title>
        <authorList>
            <person name="Klenk H.-P."/>
        </authorList>
    </citation>
    <scope>NUCLEOTIDE SEQUENCE [LARGE SCALE GENOMIC DNA]</scope>
    <source>
        <strain evidence="9 10">DSM 12806</strain>
    </source>
</reference>
<feature type="transmembrane region" description="Helical" evidence="7">
    <location>
        <begin position="100"/>
        <end position="123"/>
    </location>
</feature>
<dbReference type="OrthoDB" id="6637947at2"/>
<comment type="similarity">
    <text evidence="7">Belongs to the binding-protein-dependent transport system permease family.</text>
</comment>
<dbReference type="GO" id="GO:0005886">
    <property type="term" value="C:plasma membrane"/>
    <property type="evidence" value="ECO:0007669"/>
    <property type="project" value="UniProtKB-SubCell"/>
</dbReference>
<dbReference type="Pfam" id="PF00528">
    <property type="entry name" value="BPD_transp_1"/>
    <property type="match status" value="1"/>
</dbReference>
<keyword evidence="2 7" id="KW-0813">Transport</keyword>
<dbReference type="InterPro" id="IPR050366">
    <property type="entry name" value="BP-dependent_transpt_permease"/>
</dbReference>
<dbReference type="Gene3D" id="1.10.3720.10">
    <property type="entry name" value="MetI-like"/>
    <property type="match status" value="1"/>
</dbReference>
<dbReference type="RefSeq" id="WP_101395135.1">
    <property type="nucleotide sequence ID" value="NZ_PJNE01000001.1"/>
</dbReference>
<evidence type="ECO:0000256" key="5">
    <source>
        <dbReference type="ARBA" id="ARBA00022989"/>
    </source>
</evidence>
<keyword evidence="10" id="KW-1185">Reference proteome</keyword>
<feature type="transmembrane region" description="Helical" evidence="7">
    <location>
        <begin position="262"/>
        <end position="285"/>
    </location>
</feature>
<name>A0A2N3YIB7_9MICO</name>
<dbReference type="CDD" id="cd06261">
    <property type="entry name" value="TM_PBP2"/>
    <property type="match status" value="1"/>
</dbReference>
<evidence type="ECO:0000256" key="7">
    <source>
        <dbReference type="RuleBase" id="RU363032"/>
    </source>
</evidence>
<comment type="caution">
    <text evidence="9">The sequence shown here is derived from an EMBL/GenBank/DDBJ whole genome shotgun (WGS) entry which is preliminary data.</text>
</comment>
<organism evidence="9 10">
    <name type="scientific">Phycicoccus duodecadis</name>
    <dbReference type="NCBI Taxonomy" id="173053"/>
    <lineage>
        <taxon>Bacteria</taxon>
        <taxon>Bacillati</taxon>
        <taxon>Actinomycetota</taxon>
        <taxon>Actinomycetes</taxon>
        <taxon>Micrococcales</taxon>
        <taxon>Intrasporangiaceae</taxon>
        <taxon>Phycicoccus</taxon>
    </lineage>
</organism>
<dbReference type="EMBL" id="PJNE01000001">
    <property type="protein sequence ID" value="PKW26593.1"/>
    <property type="molecule type" value="Genomic_DNA"/>
</dbReference>
<dbReference type="SUPFAM" id="SSF161098">
    <property type="entry name" value="MetI-like"/>
    <property type="match status" value="1"/>
</dbReference>
<keyword evidence="5 7" id="KW-1133">Transmembrane helix</keyword>
<feature type="transmembrane region" description="Helical" evidence="7">
    <location>
        <begin position="34"/>
        <end position="55"/>
    </location>
</feature>
<evidence type="ECO:0000259" key="8">
    <source>
        <dbReference type="PROSITE" id="PS50928"/>
    </source>
</evidence>
<accession>A0A2N3YIB7</accession>
<feature type="transmembrane region" description="Helical" evidence="7">
    <location>
        <begin position="209"/>
        <end position="242"/>
    </location>
</feature>
<dbReference type="InterPro" id="IPR035906">
    <property type="entry name" value="MetI-like_sf"/>
</dbReference>
<evidence type="ECO:0000256" key="2">
    <source>
        <dbReference type="ARBA" id="ARBA00022448"/>
    </source>
</evidence>
<evidence type="ECO:0000256" key="1">
    <source>
        <dbReference type="ARBA" id="ARBA00004651"/>
    </source>
</evidence>
<dbReference type="PROSITE" id="PS50928">
    <property type="entry name" value="ABC_TM1"/>
    <property type="match status" value="1"/>
</dbReference>
<feature type="transmembrane region" description="Helical" evidence="7">
    <location>
        <begin position="162"/>
        <end position="178"/>
    </location>
</feature>
<gene>
    <name evidence="9" type="ORF">ATL31_1407</name>
</gene>
<keyword evidence="4 7" id="KW-0812">Transmembrane</keyword>
<sequence length="296" mass="31140">MTVLDPAQLGTGSAPRRARRLAVPLPRAVRGRPALYLGSGLLLLISVLCLGAPLFTSYSPTEIDALAVLVTPGTGGHLLGTDEFGRDLWARLLYGGRYDLAIAFGATTVTLVVGTAIGMASAYAGGWVDAVVMRIVDLFFAFPFIVLVIAIIAALGPSLRNMFIALWIASWVGYARIAHGQTLSASRYGYVVAAGCLGYSRRRILARHVLPSVLPFVTVFAMVDAVGNVLLGASLGFLGIGIPQPTPEWGSMISGGQAYVLSNWQLSLIPGLALVLLGVAFSLLGDGLADLFRAKQ</sequence>
<evidence type="ECO:0000313" key="9">
    <source>
        <dbReference type="EMBL" id="PKW26593.1"/>
    </source>
</evidence>
<evidence type="ECO:0000256" key="3">
    <source>
        <dbReference type="ARBA" id="ARBA00022475"/>
    </source>
</evidence>
<dbReference type="PANTHER" id="PTHR43386:SF1">
    <property type="entry name" value="D,D-DIPEPTIDE TRANSPORT SYSTEM PERMEASE PROTEIN DDPC-RELATED"/>
    <property type="match status" value="1"/>
</dbReference>
<feature type="transmembrane region" description="Helical" evidence="7">
    <location>
        <begin position="135"/>
        <end position="156"/>
    </location>
</feature>
<dbReference type="InterPro" id="IPR000515">
    <property type="entry name" value="MetI-like"/>
</dbReference>
<proteinExistence type="inferred from homology"/>
<dbReference type="AlphaFoldDB" id="A0A2N3YIB7"/>
<keyword evidence="3" id="KW-1003">Cell membrane</keyword>
<evidence type="ECO:0000256" key="4">
    <source>
        <dbReference type="ARBA" id="ARBA00022692"/>
    </source>
</evidence>
<protein>
    <submittedName>
        <fullName evidence="9">Peptide/nickel transport system permease protein</fullName>
    </submittedName>
</protein>
<evidence type="ECO:0000256" key="6">
    <source>
        <dbReference type="ARBA" id="ARBA00023136"/>
    </source>
</evidence>
<feature type="domain" description="ABC transmembrane type-1" evidence="8">
    <location>
        <begin position="96"/>
        <end position="285"/>
    </location>
</feature>
<comment type="subcellular location">
    <subcellularLocation>
        <location evidence="1 7">Cell membrane</location>
        <topology evidence="1 7">Multi-pass membrane protein</topology>
    </subcellularLocation>
</comment>
<evidence type="ECO:0000313" key="10">
    <source>
        <dbReference type="Proteomes" id="UP000233781"/>
    </source>
</evidence>
<dbReference type="PANTHER" id="PTHR43386">
    <property type="entry name" value="OLIGOPEPTIDE TRANSPORT SYSTEM PERMEASE PROTEIN APPC"/>
    <property type="match status" value="1"/>
</dbReference>